<proteinExistence type="predicted"/>
<evidence type="ECO:0000256" key="5">
    <source>
        <dbReference type="SAM" id="Phobius"/>
    </source>
</evidence>
<reference evidence="7 8" key="1">
    <citation type="submission" date="2024-01" db="EMBL/GenBank/DDBJ databases">
        <title>The genomes of 5 underutilized Papilionoideae crops provide insights into root nodulation and disease resistanc.</title>
        <authorList>
            <person name="Jiang F."/>
        </authorList>
    </citation>
    <scope>NUCLEOTIDE SEQUENCE [LARGE SCALE GENOMIC DNA]</scope>
    <source>
        <strain evidence="7">JINMINGXINNONG_FW02</strain>
        <tissue evidence="7">Leaves</tissue>
    </source>
</reference>
<feature type="domain" description="Late embryogenesis abundant protein LEA-2 subgroup" evidence="6">
    <location>
        <begin position="81"/>
        <end position="175"/>
    </location>
</feature>
<organism evidence="7 8">
    <name type="scientific">Phaseolus coccineus</name>
    <name type="common">Scarlet runner bean</name>
    <name type="synonym">Phaseolus multiflorus</name>
    <dbReference type="NCBI Taxonomy" id="3886"/>
    <lineage>
        <taxon>Eukaryota</taxon>
        <taxon>Viridiplantae</taxon>
        <taxon>Streptophyta</taxon>
        <taxon>Embryophyta</taxon>
        <taxon>Tracheophyta</taxon>
        <taxon>Spermatophyta</taxon>
        <taxon>Magnoliopsida</taxon>
        <taxon>eudicotyledons</taxon>
        <taxon>Gunneridae</taxon>
        <taxon>Pentapetalae</taxon>
        <taxon>rosids</taxon>
        <taxon>fabids</taxon>
        <taxon>Fabales</taxon>
        <taxon>Fabaceae</taxon>
        <taxon>Papilionoideae</taxon>
        <taxon>50 kb inversion clade</taxon>
        <taxon>NPAAA clade</taxon>
        <taxon>indigoferoid/millettioid clade</taxon>
        <taxon>Phaseoleae</taxon>
        <taxon>Phaseolus</taxon>
    </lineage>
</organism>
<dbReference type="AlphaFoldDB" id="A0AAN9QFM3"/>
<dbReference type="InterPro" id="IPR004864">
    <property type="entry name" value="LEA_2"/>
</dbReference>
<dbReference type="GO" id="GO:0016020">
    <property type="term" value="C:membrane"/>
    <property type="evidence" value="ECO:0007669"/>
    <property type="project" value="UniProtKB-SubCell"/>
</dbReference>
<dbReference type="Proteomes" id="UP001374584">
    <property type="component" value="Unassembled WGS sequence"/>
</dbReference>
<dbReference type="GO" id="GO:0098542">
    <property type="term" value="P:defense response to other organism"/>
    <property type="evidence" value="ECO:0007669"/>
    <property type="project" value="InterPro"/>
</dbReference>
<keyword evidence="2 5" id="KW-0812">Transmembrane</keyword>
<evidence type="ECO:0000256" key="4">
    <source>
        <dbReference type="ARBA" id="ARBA00023136"/>
    </source>
</evidence>
<keyword evidence="8" id="KW-1185">Reference proteome</keyword>
<name>A0AAN9QFM3_PHACN</name>
<evidence type="ECO:0000313" key="7">
    <source>
        <dbReference type="EMBL" id="KAK7335945.1"/>
    </source>
</evidence>
<dbReference type="InterPro" id="IPR044839">
    <property type="entry name" value="NDR1-like"/>
</dbReference>
<evidence type="ECO:0000256" key="3">
    <source>
        <dbReference type="ARBA" id="ARBA00022989"/>
    </source>
</evidence>
<sequence length="332" mass="37747">MRISKPSFCALLLHKPYYHQNLVVLSRRRVISCALSMALLVTTLYVLWPSGPDLKIVGLKLRRIKVHPVPPITVDISMLLTLRVRNADVYSMDLGAVNVAVAYRGKMLGHVRSREVHVRARGSSHVDADVEFAGISVLPELVLLLEDVAKGIVPFDTVSHTRGQLGLFFFHFPMKAKLSCEVLVSVVNQTIIRQHCLHQILPVYPKTKPFSLVFTMNLQNSHSVDTKNNTSWSTYYVTIFCTPFVCVDNLMTRLKIPRWTTFWRKIKREKRRLFSASSPAVHAQYDPNSYSQNFDDGYSNDPDNLSRSFSARFAVPSKIFEKNQILCPADKL</sequence>
<gene>
    <name evidence="7" type="ORF">VNO80_28096</name>
</gene>
<evidence type="ECO:0000256" key="2">
    <source>
        <dbReference type="ARBA" id="ARBA00022692"/>
    </source>
</evidence>
<dbReference type="EMBL" id="JAYMYR010000010">
    <property type="protein sequence ID" value="KAK7335945.1"/>
    <property type="molecule type" value="Genomic_DNA"/>
</dbReference>
<accession>A0AAN9QFM3</accession>
<feature type="transmembrane region" description="Helical" evidence="5">
    <location>
        <begin position="30"/>
        <end position="48"/>
    </location>
</feature>
<keyword evidence="3 5" id="KW-1133">Transmembrane helix</keyword>
<dbReference type="Pfam" id="PF03168">
    <property type="entry name" value="LEA_2"/>
    <property type="match status" value="1"/>
</dbReference>
<evidence type="ECO:0000256" key="1">
    <source>
        <dbReference type="ARBA" id="ARBA00004167"/>
    </source>
</evidence>
<dbReference type="SUPFAM" id="SSF117070">
    <property type="entry name" value="LEA14-like"/>
    <property type="match status" value="1"/>
</dbReference>
<evidence type="ECO:0000259" key="6">
    <source>
        <dbReference type="Pfam" id="PF03168"/>
    </source>
</evidence>
<protein>
    <recommendedName>
        <fullName evidence="6">Late embryogenesis abundant protein LEA-2 subgroup domain-containing protein</fullName>
    </recommendedName>
</protein>
<dbReference type="PANTHER" id="PTHR31234">
    <property type="entry name" value="LATE EMBRYOGENESIS ABUNDANT (LEA) HYDROXYPROLINE-RICH GLYCOPROTEIN FAMILY"/>
    <property type="match status" value="1"/>
</dbReference>
<comment type="subcellular location">
    <subcellularLocation>
        <location evidence="1">Membrane</location>
        <topology evidence="1">Single-pass membrane protein</topology>
    </subcellularLocation>
</comment>
<evidence type="ECO:0000313" key="8">
    <source>
        <dbReference type="Proteomes" id="UP001374584"/>
    </source>
</evidence>
<comment type="caution">
    <text evidence="7">The sequence shown here is derived from an EMBL/GenBank/DDBJ whole genome shotgun (WGS) entry which is preliminary data.</text>
</comment>
<dbReference type="PANTHER" id="PTHR31234:SF69">
    <property type="entry name" value="EXPRESSED PROTEIN"/>
    <property type="match status" value="1"/>
</dbReference>
<keyword evidence="4 5" id="KW-0472">Membrane</keyword>